<dbReference type="InterPro" id="IPR052565">
    <property type="entry name" value="Glutaredoxin-like_YDR286C"/>
</dbReference>
<protein>
    <submittedName>
        <fullName evidence="1">Glutaredoxin family protein</fullName>
    </submittedName>
</protein>
<accession>A0ABQ3B3V4</accession>
<dbReference type="PANTHER" id="PTHR33558">
    <property type="entry name" value="GLUTAREDOXIN-LIKE PROTEIN C5ORF63 HOMOLOG"/>
    <property type="match status" value="1"/>
</dbReference>
<dbReference type="InterPro" id="IPR036249">
    <property type="entry name" value="Thioredoxin-like_sf"/>
</dbReference>
<dbReference type="SUPFAM" id="SSF52833">
    <property type="entry name" value="Thioredoxin-like"/>
    <property type="match status" value="1"/>
</dbReference>
<dbReference type="InterPro" id="IPR008554">
    <property type="entry name" value="Glutaredoxin-like"/>
</dbReference>
<dbReference type="PANTHER" id="PTHR33558:SF1">
    <property type="entry name" value="GLUTAREDOXIN-LIKE PROTEIN C5ORF63 HOMOLOG"/>
    <property type="match status" value="1"/>
</dbReference>
<dbReference type="EMBL" id="BMYZ01000001">
    <property type="protein sequence ID" value="GGY72596.1"/>
    <property type="molecule type" value="Genomic_DNA"/>
</dbReference>
<name>A0ABQ3B3V4_9GAMM</name>
<evidence type="ECO:0000313" key="1">
    <source>
        <dbReference type="EMBL" id="GGY72596.1"/>
    </source>
</evidence>
<gene>
    <name evidence="1" type="ORF">GCM10011613_17000</name>
</gene>
<dbReference type="RefSeq" id="WP_189417540.1">
    <property type="nucleotide sequence ID" value="NZ_BMYZ01000001.1"/>
</dbReference>
<dbReference type="Gene3D" id="3.40.30.10">
    <property type="entry name" value="Glutaredoxin"/>
    <property type="match status" value="1"/>
</dbReference>
<organism evidence="1 2">
    <name type="scientific">Cellvibrio zantedeschiae</name>
    <dbReference type="NCBI Taxonomy" id="1237077"/>
    <lineage>
        <taxon>Bacteria</taxon>
        <taxon>Pseudomonadati</taxon>
        <taxon>Pseudomonadota</taxon>
        <taxon>Gammaproteobacteria</taxon>
        <taxon>Cellvibrionales</taxon>
        <taxon>Cellvibrionaceae</taxon>
        <taxon>Cellvibrio</taxon>
    </lineage>
</organism>
<proteinExistence type="predicted"/>
<reference evidence="2" key="1">
    <citation type="journal article" date="2019" name="Int. J. Syst. Evol. Microbiol.">
        <title>The Global Catalogue of Microorganisms (GCM) 10K type strain sequencing project: providing services to taxonomists for standard genome sequencing and annotation.</title>
        <authorList>
            <consortium name="The Broad Institute Genomics Platform"/>
            <consortium name="The Broad Institute Genome Sequencing Center for Infectious Disease"/>
            <person name="Wu L."/>
            <person name="Ma J."/>
        </authorList>
    </citation>
    <scope>NUCLEOTIDE SEQUENCE [LARGE SCALE GENOMIC DNA]</scope>
    <source>
        <strain evidence="2">KCTC 32239</strain>
    </source>
</reference>
<sequence>MAAVNVYLYSTVGCHLCEQAKTILWPVLQQYQFRLSEIDIAEDDKLIEQYGTRIPVLRVANYSNELNWPFTAEQVDAFFAGLVAV</sequence>
<evidence type="ECO:0000313" key="2">
    <source>
        <dbReference type="Proteomes" id="UP000619761"/>
    </source>
</evidence>
<comment type="caution">
    <text evidence="1">The sequence shown here is derived from an EMBL/GenBank/DDBJ whole genome shotgun (WGS) entry which is preliminary data.</text>
</comment>
<dbReference type="Proteomes" id="UP000619761">
    <property type="component" value="Unassembled WGS sequence"/>
</dbReference>
<keyword evidence="2" id="KW-1185">Reference proteome</keyword>
<dbReference type="Pfam" id="PF05768">
    <property type="entry name" value="Glrx-like"/>
    <property type="match status" value="1"/>
</dbReference>